<evidence type="ECO:0000256" key="1">
    <source>
        <dbReference type="ARBA" id="ARBA00008775"/>
    </source>
</evidence>
<dbReference type="PANTHER" id="PTHR32097">
    <property type="entry name" value="CAMP-BINDING PROTEIN 1-RELATED"/>
    <property type="match status" value="1"/>
</dbReference>
<evidence type="ECO:0000259" key="2">
    <source>
        <dbReference type="PROSITE" id="PS50234"/>
    </source>
</evidence>
<dbReference type="InterPro" id="IPR002035">
    <property type="entry name" value="VWF_A"/>
</dbReference>
<name>A0A8J4EHM8_9ACTN</name>
<gene>
    <name evidence="3" type="ORF">Voc01_098080</name>
</gene>
<dbReference type="InterPro" id="IPR019303">
    <property type="entry name" value="vWA_TerF_C"/>
</dbReference>
<dbReference type="Gene3D" id="2.60.60.30">
    <property type="entry name" value="sav2460 like domains"/>
    <property type="match status" value="1"/>
</dbReference>
<dbReference type="CDD" id="cd06974">
    <property type="entry name" value="TerD_like"/>
    <property type="match status" value="1"/>
</dbReference>
<dbReference type="PROSITE" id="PS50234">
    <property type="entry name" value="VWFA"/>
    <property type="match status" value="1"/>
</dbReference>
<evidence type="ECO:0000313" key="3">
    <source>
        <dbReference type="EMBL" id="GIJ74891.1"/>
    </source>
</evidence>
<accession>A0A8J4EHM8</accession>
<dbReference type="Pfam" id="PF02342">
    <property type="entry name" value="TerD"/>
    <property type="match status" value="1"/>
</dbReference>
<dbReference type="InterPro" id="IPR003325">
    <property type="entry name" value="TerD"/>
</dbReference>
<dbReference type="EMBL" id="BOPH01000145">
    <property type="protein sequence ID" value="GIJ74891.1"/>
    <property type="molecule type" value="Genomic_DNA"/>
</dbReference>
<dbReference type="AlphaFoldDB" id="A0A8J4EHM8"/>
<dbReference type="RefSeq" id="WP_203934676.1">
    <property type="nucleotide sequence ID" value="NZ_BOPH01000145.1"/>
</dbReference>
<dbReference type="InterPro" id="IPR051324">
    <property type="entry name" value="Stress/Tellurium_Resist"/>
</dbReference>
<keyword evidence="4" id="KW-1185">Reference proteome</keyword>
<reference evidence="3" key="1">
    <citation type="submission" date="2021-01" db="EMBL/GenBank/DDBJ databases">
        <title>Whole genome shotgun sequence of Virgisporangium ochraceum NBRC 16418.</title>
        <authorList>
            <person name="Komaki H."/>
            <person name="Tamura T."/>
        </authorList>
    </citation>
    <scope>NUCLEOTIDE SEQUENCE</scope>
    <source>
        <strain evidence="3">NBRC 16418</strain>
    </source>
</reference>
<protein>
    <recommendedName>
        <fullName evidence="2">VWFA domain-containing protein</fullName>
    </recommendedName>
</protein>
<comment type="caution">
    <text evidence="3">The sequence shown here is derived from an EMBL/GenBank/DDBJ whole genome shotgun (WGS) entry which is preliminary data.</text>
</comment>
<dbReference type="Proteomes" id="UP000635606">
    <property type="component" value="Unassembled WGS sequence"/>
</dbReference>
<dbReference type="PANTHER" id="PTHR32097:SF4">
    <property type="entry name" value="GENERAL STRESS PROTEIN 16U"/>
    <property type="match status" value="1"/>
</dbReference>
<feature type="domain" description="VWFA" evidence="2">
    <location>
        <begin position="241"/>
        <end position="438"/>
    </location>
</feature>
<evidence type="ECO:0000313" key="4">
    <source>
        <dbReference type="Proteomes" id="UP000635606"/>
    </source>
</evidence>
<dbReference type="InterPro" id="IPR036465">
    <property type="entry name" value="vWFA_dom_sf"/>
</dbReference>
<organism evidence="3 4">
    <name type="scientific">Virgisporangium ochraceum</name>
    <dbReference type="NCBI Taxonomy" id="65505"/>
    <lineage>
        <taxon>Bacteria</taxon>
        <taxon>Bacillati</taxon>
        <taxon>Actinomycetota</taxon>
        <taxon>Actinomycetes</taxon>
        <taxon>Micromonosporales</taxon>
        <taxon>Micromonosporaceae</taxon>
        <taxon>Virgisporangium</taxon>
    </lineage>
</organism>
<sequence>MTPTALTSGAAVPVPDSTIRVEAKWDWAAPGTPGVSLIGLLLGADGRAGGDGDMVFYNHQRHASGAVRLHTGAARLQVDLPAVPAEVATVALAVSVDSGTVDAVKGLHLVVQELGHDPMLRFDPPDTARLSALVLGELYRRGTGWRFRAVGQGWSDGLAGLARTYGVAVEADADGAPALSPAPPTPHEPFVPLPPPATPVTVVATPGEERLPADMRERLSLRKRLVGEVLAQRNAAGARARVFLVLDASGSLEHAYHDGTMARVVERLAAVGAQLTPDGVLSAWIFASEMTRLPDLTVADLPEWTRRFLRPGRIQDFTSVPPMFRPDGTLDGEALGYGNEEWKVMKDIVRTVAELPPGPPVLVLFLSDGGVSRGQQIESIVRRSADRPMFWQFVGVDGARYGVLERLDRLTGRRVDNSGFFAVDDIDTLTDAELYARLLSEFPTWIHAATQAGVIR</sequence>
<dbReference type="SUPFAM" id="SSF53300">
    <property type="entry name" value="vWA-like"/>
    <property type="match status" value="1"/>
</dbReference>
<dbReference type="Pfam" id="PF10138">
    <property type="entry name" value="vWA-TerF-like"/>
    <property type="match status" value="1"/>
</dbReference>
<comment type="similarity">
    <text evidence="1">Belongs to the CAPAB/TerDEXZ family.</text>
</comment>
<proteinExistence type="inferred from homology"/>